<evidence type="ECO:0000256" key="8">
    <source>
        <dbReference type="SAM" id="Phobius"/>
    </source>
</evidence>
<feature type="transmembrane region" description="Helical" evidence="8">
    <location>
        <begin position="64"/>
        <end position="84"/>
    </location>
</feature>
<evidence type="ECO:0000256" key="3">
    <source>
        <dbReference type="ARBA" id="ARBA00022475"/>
    </source>
</evidence>
<evidence type="ECO:0000256" key="4">
    <source>
        <dbReference type="ARBA" id="ARBA00022519"/>
    </source>
</evidence>
<dbReference type="PANTHER" id="PTHR32196">
    <property type="entry name" value="ABC TRANSPORTER PERMEASE PROTEIN YPHD-RELATED-RELATED"/>
    <property type="match status" value="1"/>
</dbReference>
<dbReference type="STRING" id="69974.MPLDJ20_20465"/>
<feature type="transmembrane region" description="Helical" evidence="8">
    <location>
        <begin position="118"/>
        <end position="138"/>
    </location>
</feature>
<dbReference type="PANTHER" id="PTHR32196:SF21">
    <property type="entry name" value="ABC TRANSPORTER PERMEASE PROTEIN YPHD-RELATED"/>
    <property type="match status" value="1"/>
</dbReference>
<accession>A0A090DK28</accession>
<dbReference type="Pfam" id="PF02653">
    <property type="entry name" value="BPD_transp_2"/>
    <property type="match status" value="1"/>
</dbReference>
<keyword evidence="5 8" id="KW-0812">Transmembrane</keyword>
<dbReference type="EMBL" id="CCMZ01000007">
    <property type="protein sequence ID" value="CDX13841.1"/>
    <property type="molecule type" value="Genomic_DNA"/>
</dbReference>
<dbReference type="GO" id="GO:0005886">
    <property type="term" value="C:plasma membrane"/>
    <property type="evidence" value="ECO:0007669"/>
    <property type="project" value="UniProtKB-SubCell"/>
</dbReference>
<dbReference type="CDD" id="cd06579">
    <property type="entry name" value="TM_PBP1_transp_AraH_like"/>
    <property type="match status" value="1"/>
</dbReference>
<dbReference type="InterPro" id="IPR001851">
    <property type="entry name" value="ABC_transp_permease"/>
</dbReference>
<evidence type="ECO:0000256" key="6">
    <source>
        <dbReference type="ARBA" id="ARBA00022989"/>
    </source>
</evidence>
<evidence type="ECO:0000256" key="5">
    <source>
        <dbReference type="ARBA" id="ARBA00022692"/>
    </source>
</evidence>
<dbReference type="GO" id="GO:0022857">
    <property type="term" value="F:transmembrane transporter activity"/>
    <property type="evidence" value="ECO:0007669"/>
    <property type="project" value="InterPro"/>
</dbReference>
<feature type="transmembrane region" description="Helical" evidence="8">
    <location>
        <begin position="208"/>
        <end position="231"/>
    </location>
</feature>
<sequence length="325" mass="33891">MAKARLSQEGVVFALAVALFVVFAATLNNFLTAGNLIALVRSVSILGILGLGMGLVVIGRGIDLAMVATMVVSLSWVLSMAQAGTPFDTALVYGALLALAIGLASGILIAYADIPAIFTTLAMGLVMYGSGRAFLFQIDVQNSPGGVDWFDFLGRGAFLGLPMPIVAFAVLAALVALVLMRTRFGRFVYAAGDNALAARITGLPLRPLIVAQYVISALIAFLAGVVMAAAVSGMSTRVYNSTMIYDVLLVVVLGGISLSGGRGSVRNVLVGTLLVGVLLNGMTILDITYTTQNLIKSLILLLAITVDSFINPRDEQTSQQSQGDI</sequence>
<protein>
    <submittedName>
        <fullName evidence="9">Inner-membrane translocator</fullName>
    </submittedName>
</protein>
<dbReference type="AlphaFoldDB" id="A0A090DK28"/>
<feature type="transmembrane region" description="Helical" evidence="8">
    <location>
        <begin position="243"/>
        <end position="261"/>
    </location>
</feature>
<comment type="subcellular location">
    <subcellularLocation>
        <location evidence="1">Cell membrane</location>
        <topology evidence="1">Multi-pass membrane protein</topology>
    </subcellularLocation>
</comment>
<keyword evidence="7 8" id="KW-0472">Membrane</keyword>
<evidence type="ECO:0000313" key="9">
    <source>
        <dbReference type="EMBL" id="CDX13841.1"/>
    </source>
</evidence>
<evidence type="ECO:0000256" key="2">
    <source>
        <dbReference type="ARBA" id="ARBA00022448"/>
    </source>
</evidence>
<evidence type="ECO:0000256" key="1">
    <source>
        <dbReference type="ARBA" id="ARBA00004651"/>
    </source>
</evidence>
<dbReference type="Proteomes" id="UP000045285">
    <property type="component" value="Unassembled WGS sequence"/>
</dbReference>
<evidence type="ECO:0000256" key="7">
    <source>
        <dbReference type="ARBA" id="ARBA00023136"/>
    </source>
</evidence>
<keyword evidence="6 8" id="KW-1133">Transmembrane helix</keyword>
<keyword evidence="3" id="KW-1003">Cell membrane</keyword>
<gene>
    <name evidence="9" type="ORF">MPL3356_150089</name>
</gene>
<organism evidence="9 10">
    <name type="scientific">Mesorhizobium plurifarium</name>
    <dbReference type="NCBI Taxonomy" id="69974"/>
    <lineage>
        <taxon>Bacteria</taxon>
        <taxon>Pseudomonadati</taxon>
        <taxon>Pseudomonadota</taxon>
        <taxon>Alphaproteobacteria</taxon>
        <taxon>Hyphomicrobiales</taxon>
        <taxon>Phyllobacteriaceae</taxon>
        <taxon>Mesorhizobium</taxon>
    </lineage>
</organism>
<proteinExistence type="predicted"/>
<evidence type="ECO:0000313" key="10">
    <source>
        <dbReference type="Proteomes" id="UP000045285"/>
    </source>
</evidence>
<feature type="transmembrane region" description="Helical" evidence="8">
    <location>
        <begin position="158"/>
        <end position="179"/>
    </location>
</feature>
<feature type="transmembrane region" description="Helical" evidence="8">
    <location>
        <begin position="268"/>
        <end position="288"/>
    </location>
</feature>
<keyword evidence="10" id="KW-1185">Reference proteome</keyword>
<reference evidence="10" key="1">
    <citation type="submission" date="2014-08" db="EMBL/GenBank/DDBJ databases">
        <authorList>
            <person name="Moulin L."/>
        </authorList>
    </citation>
    <scope>NUCLEOTIDE SEQUENCE [LARGE SCALE GENOMIC DNA]</scope>
</reference>
<feature type="transmembrane region" description="Helical" evidence="8">
    <location>
        <begin position="34"/>
        <end position="57"/>
    </location>
</feature>
<feature type="transmembrane region" description="Helical" evidence="8">
    <location>
        <begin position="90"/>
        <end position="111"/>
    </location>
</feature>
<keyword evidence="2" id="KW-0813">Transport</keyword>
<name>A0A090DK28_MESPL</name>
<keyword evidence="4" id="KW-0997">Cell inner membrane</keyword>